<protein>
    <recommendedName>
        <fullName evidence="4">Tetratricopeptide repeat protein</fullName>
    </recommendedName>
</protein>
<proteinExistence type="predicted"/>
<dbReference type="EMBL" id="VWOX01000005">
    <property type="protein sequence ID" value="KAA5543675.1"/>
    <property type="molecule type" value="Genomic_DNA"/>
</dbReference>
<dbReference type="SUPFAM" id="SSF48452">
    <property type="entry name" value="TPR-like"/>
    <property type="match status" value="1"/>
</dbReference>
<reference evidence="2 3" key="1">
    <citation type="submission" date="2019-08" db="EMBL/GenBank/DDBJ databases">
        <authorList>
            <person name="Dhanesh K."/>
            <person name="Kumar G."/>
            <person name="Sasikala C."/>
            <person name="Venkata Ramana C."/>
        </authorList>
    </citation>
    <scope>NUCLEOTIDE SEQUENCE [LARGE SCALE GENOMIC DNA]</scope>
    <source>
        <strain evidence="2 3">JC645</strain>
    </source>
</reference>
<dbReference type="InterPro" id="IPR011990">
    <property type="entry name" value="TPR-like_helical_dom_sf"/>
</dbReference>
<dbReference type="Gene3D" id="1.25.40.10">
    <property type="entry name" value="Tetratricopeptide repeat domain"/>
    <property type="match status" value="2"/>
</dbReference>
<dbReference type="Proteomes" id="UP000324479">
    <property type="component" value="Unassembled WGS sequence"/>
</dbReference>
<feature type="compositionally biased region" description="Basic and acidic residues" evidence="1">
    <location>
        <begin position="63"/>
        <end position="76"/>
    </location>
</feature>
<gene>
    <name evidence="2" type="ORF">FYK55_10750</name>
</gene>
<sequence length="318" mass="36058">MSHSDSQPDDADVARDPQAASDSDAVTEDLSRKSAIENEETELLSQSGNPDLGPLEGGRWRPVRPDELLKKPRAGVDEETIDSPADSKQAVQLERRQELEHKLRENPTDLDGFLELASIYREEERPLEAKRLLTQAAQIFPEEERVRYQLEEAILARSLQQFREVSELAHRLKTAEAQRELERSRSDWACRRIDVCRARLERDPTQTTLRMALAEAKFDAELFEDSFAEAGRLLELDEFAPAAHFLRARCLIAIGKDLAAMKELRAVALRKAVIAPTRLKRPALKMLNELSEKLGLDATGQQYREHLERMESSGSDHA</sequence>
<organism evidence="2 3">
    <name type="scientific">Roseiconus nitratireducens</name>
    <dbReference type="NCBI Taxonomy" id="2605748"/>
    <lineage>
        <taxon>Bacteria</taxon>
        <taxon>Pseudomonadati</taxon>
        <taxon>Planctomycetota</taxon>
        <taxon>Planctomycetia</taxon>
        <taxon>Pirellulales</taxon>
        <taxon>Pirellulaceae</taxon>
        <taxon>Roseiconus</taxon>
    </lineage>
</organism>
<name>A0A5M6DEQ4_9BACT</name>
<evidence type="ECO:0000256" key="1">
    <source>
        <dbReference type="SAM" id="MobiDB-lite"/>
    </source>
</evidence>
<evidence type="ECO:0008006" key="4">
    <source>
        <dbReference type="Google" id="ProtNLM"/>
    </source>
</evidence>
<feature type="region of interest" description="Disordered" evidence="1">
    <location>
        <begin position="1"/>
        <end position="90"/>
    </location>
</feature>
<dbReference type="AlphaFoldDB" id="A0A5M6DEQ4"/>
<keyword evidence="3" id="KW-1185">Reference proteome</keyword>
<dbReference type="RefSeq" id="WP_150076426.1">
    <property type="nucleotide sequence ID" value="NZ_VWOX01000005.1"/>
</dbReference>
<evidence type="ECO:0000313" key="2">
    <source>
        <dbReference type="EMBL" id="KAA5543675.1"/>
    </source>
</evidence>
<comment type="caution">
    <text evidence="2">The sequence shown here is derived from an EMBL/GenBank/DDBJ whole genome shotgun (WGS) entry which is preliminary data.</text>
</comment>
<accession>A0A5M6DEQ4</accession>
<evidence type="ECO:0000313" key="3">
    <source>
        <dbReference type="Proteomes" id="UP000324479"/>
    </source>
</evidence>